<evidence type="ECO:0000313" key="10">
    <source>
        <dbReference type="EMBL" id="PJC52296.1"/>
    </source>
</evidence>
<dbReference type="EMBL" id="PFRH01000117">
    <property type="protein sequence ID" value="PJC52296.1"/>
    <property type="molecule type" value="Genomic_DNA"/>
</dbReference>
<dbReference type="PANTHER" id="PTHR11727:SF7">
    <property type="entry name" value="DIMETHYLADENOSINE TRANSFERASE-RELATED"/>
    <property type="match status" value="1"/>
</dbReference>
<evidence type="ECO:0000256" key="6">
    <source>
        <dbReference type="ARBA" id="ARBA00022884"/>
    </source>
</evidence>
<dbReference type="Gene3D" id="1.10.8.100">
    <property type="entry name" value="Ribosomal RNA adenine dimethylase-like, domain 2"/>
    <property type="match status" value="1"/>
</dbReference>
<proteinExistence type="inferred from homology"/>
<evidence type="ECO:0000256" key="2">
    <source>
        <dbReference type="ARBA" id="ARBA00022552"/>
    </source>
</evidence>
<feature type="binding site" evidence="7 8">
    <location>
        <position position="55"/>
    </location>
    <ligand>
        <name>S-adenosyl-L-methionine</name>
        <dbReference type="ChEBI" id="CHEBI:59789"/>
    </ligand>
</feature>
<keyword evidence="3 7" id="KW-0489">Methyltransferase</keyword>
<feature type="domain" description="Ribosomal RNA adenine methylase transferase N-terminal" evidence="9">
    <location>
        <begin position="35"/>
        <end position="215"/>
    </location>
</feature>
<evidence type="ECO:0000256" key="7">
    <source>
        <dbReference type="HAMAP-Rule" id="MF_00607"/>
    </source>
</evidence>
<dbReference type="InterPro" id="IPR020598">
    <property type="entry name" value="rRNA_Ade_methylase_Trfase_N"/>
</dbReference>
<organism evidence="10 11">
    <name type="scientific">Candidatus Magasanikbacteria bacterium CG_4_9_14_0_2_um_filter_42_11</name>
    <dbReference type="NCBI Taxonomy" id="1974643"/>
    <lineage>
        <taxon>Bacteria</taxon>
        <taxon>Candidatus Magasanikiibacteriota</taxon>
    </lineage>
</organism>
<name>A0A2M8F9B6_9BACT</name>
<keyword evidence="2 7" id="KW-0698">rRNA processing</keyword>
<evidence type="ECO:0000256" key="4">
    <source>
        <dbReference type="ARBA" id="ARBA00022679"/>
    </source>
</evidence>
<dbReference type="GO" id="GO:0052908">
    <property type="term" value="F:16S rRNA (adenine(1518)-N(6)/adenine(1519)-N(6))-dimethyltransferase activity"/>
    <property type="evidence" value="ECO:0007669"/>
    <property type="project" value="UniProtKB-EC"/>
</dbReference>
<dbReference type="HAMAP" id="MF_00607">
    <property type="entry name" value="16SrRNA_methyltr_A"/>
    <property type="match status" value="1"/>
</dbReference>
<comment type="caution">
    <text evidence="7 8">Lacks conserved residue(s) required for the propagation of feature annotation.</text>
</comment>
<dbReference type="AlphaFoldDB" id="A0A2M8F9B6"/>
<dbReference type="InterPro" id="IPR001737">
    <property type="entry name" value="KsgA/Erm"/>
</dbReference>
<dbReference type="SUPFAM" id="SSF53335">
    <property type="entry name" value="S-adenosyl-L-methionine-dependent methyltransferases"/>
    <property type="match status" value="1"/>
</dbReference>
<dbReference type="Gene3D" id="3.40.50.150">
    <property type="entry name" value="Vaccinia Virus protein VP39"/>
    <property type="match status" value="1"/>
</dbReference>
<dbReference type="Pfam" id="PF00398">
    <property type="entry name" value="RrnaAD"/>
    <property type="match status" value="1"/>
</dbReference>
<gene>
    <name evidence="7 10" type="primary">rsmA</name>
    <name evidence="7" type="synonym">ksgA</name>
    <name evidence="10" type="ORF">CO030_03625</name>
</gene>
<dbReference type="InterPro" id="IPR011530">
    <property type="entry name" value="rRNA_adenine_dimethylase"/>
</dbReference>
<evidence type="ECO:0000313" key="11">
    <source>
        <dbReference type="Proteomes" id="UP000231456"/>
    </source>
</evidence>
<feature type="binding site" evidence="7 8">
    <location>
        <position position="30"/>
    </location>
    <ligand>
        <name>S-adenosyl-L-methionine</name>
        <dbReference type="ChEBI" id="CHEBI:59789"/>
    </ligand>
</feature>
<comment type="catalytic activity">
    <reaction evidence="7">
        <text>adenosine(1518)/adenosine(1519) in 16S rRNA + 4 S-adenosyl-L-methionine = N(6)-dimethyladenosine(1518)/N(6)-dimethyladenosine(1519) in 16S rRNA + 4 S-adenosyl-L-homocysteine + 4 H(+)</text>
        <dbReference type="Rhea" id="RHEA:19609"/>
        <dbReference type="Rhea" id="RHEA-COMP:10232"/>
        <dbReference type="Rhea" id="RHEA-COMP:10233"/>
        <dbReference type="ChEBI" id="CHEBI:15378"/>
        <dbReference type="ChEBI" id="CHEBI:57856"/>
        <dbReference type="ChEBI" id="CHEBI:59789"/>
        <dbReference type="ChEBI" id="CHEBI:74411"/>
        <dbReference type="ChEBI" id="CHEBI:74493"/>
        <dbReference type="EC" id="2.1.1.182"/>
    </reaction>
</comment>
<sequence>MSSFLSPTQLKSLCETYLLTPSKKYGQNYLISETPINKMIEAGELTPEDTVVEIGPGFGVLTLAMAPHVQQVIAFEIEKKLEAYWEEQQRTFKNIEIVWGNALKEIGNKKLSAQGGSALGGELGSSYKVLANLPYQITSNVIRTLLELEQKPERIVIMVQKEVAERICAKPGDMSVLAISIQYYGTPNIVTKVTKGNFWPAPKVDSAVVSITNIQDRDDAETFFRYVRAGFQNKRKQLWRNLSQTLHIDGENVKRVLRDVVGDERVRAEDLSVKKWEDVIDRLERIKENT</sequence>
<comment type="function">
    <text evidence="7">Specifically dimethylates two adjacent adenosines (A1518 and A1519) in the loop of a conserved hairpin near the 3'-end of 16S rRNA in the 30S particle. May play a critical role in biogenesis of 30S subunits.</text>
</comment>
<dbReference type="GO" id="GO:0003723">
    <property type="term" value="F:RNA binding"/>
    <property type="evidence" value="ECO:0007669"/>
    <property type="project" value="UniProtKB-UniRule"/>
</dbReference>
<evidence type="ECO:0000256" key="8">
    <source>
        <dbReference type="PROSITE-ProRule" id="PRU01026"/>
    </source>
</evidence>
<dbReference type="InterPro" id="IPR023165">
    <property type="entry name" value="rRNA_Ade_diMease-like_C"/>
</dbReference>
<accession>A0A2M8F9B6</accession>
<dbReference type="PANTHER" id="PTHR11727">
    <property type="entry name" value="DIMETHYLADENOSINE TRANSFERASE"/>
    <property type="match status" value="1"/>
</dbReference>
<evidence type="ECO:0000256" key="1">
    <source>
        <dbReference type="ARBA" id="ARBA00022490"/>
    </source>
</evidence>
<dbReference type="EC" id="2.1.1.182" evidence="7"/>
<evidence type="ECO:0000256" key="3">
    <source>
        <dbReference type="ARBA" id="ARBA00022603"/>
    </source>
</evidence>
<reference evidence="11" key="1">
    <citation type="submission" date="2017-09" db="EMBL/GenBank/DDBJ databases">
        <title>Depth-based differentiation of microbial function through sediment-hosted aquifers and enrichment of novel symbionts in the deep terrestrial subsurface.</title>
        <authorList>
            <person name="Probst A.J."/>
            <person name="Ladd B."/>
            <person name="Jarett J.K."/>
            <person name="Geller-Mcgrath D.E."/>
            <person name="Sieber C.M.K."/>
            <person name="Emerson J.B."/>
            <person name="Anantharaman K."/>
            <person name="Thomas B.C."/>
            <person name="Malmstrom R."/>
            <person name="Stieglmeier M."/>
            <person name="Klingl A."/>
            <person name="Woyke T."/>
            <person name="Ryan C.M."/>
            <person name="Banfield J.F."/>
        </authorList>
    </citation>
    <scope>NUCLEOTIDE SEQUENCE [LARGE SCALE GENOMIC DNA]</scope>
</reference>
<dbReference type="InterPro" id="IPR029063">
    <property type="entry name" value="SAM-dependent_MTases_sf"/>
</dbReference>
<keyword evidence="4 7" id="KW-0808">Transferase</keyword>
<feature type="binding site" evidence="7 8">
    <location>
        <position position="132"/>
    </location>
    <ligand>
        <name>S-adenosyl-L-methionine</name>
        <dbReference type="ChEBI" id="CHEBI:59789"/>
    </ligand>
</feature>
<keyword evidence="1 7" id="KW-0963">Cytoplasm</keyword>
<evidence type="ECO:0000256" key="5">
    <source>
        <dbReference type="ARBA" id="ARBA00022691"/>
    </source>
</evidence>
<feature type="binding site" evidence="7 8">
    <location>
        <position position="76"/>
    </location>
    <ligand>
        <name>S-adenosyl-L-methionine</name>
        <dbReference type="ChEBI" id="CHEBI:59789"/>
    </ligand>
</feature>
<dbReference type="NCBIfam" id="TIGR00755">
    <property type="entry name" value="ksgA"/>
    <property type="match status" value="1"/>
</dbReference>
<evidence type="ECO:0000259" key="9">
    <source>
        <dbReference type="SMART" id="SM00650"/>
    </source>
</evidence>
<dbReference type="SMART" id="SM00650">
    <property type="entry name" value="rADc"/>
    <property type="match status" value="1"/>
</dbReference>
<keyword evidence="6 7" id="KW-0694">RNA-binding</keyword>
<protein>
    <recommendedName>
        <fullName evidence="7">Ribosomal RNA small subunit methyltransferase A</fullName>
        <ecNumber evidence="7">2.1.1.182</ecNumber>
    </recommendedName>
    <alternativeName>
        <fullName evidence="7">16S rRNA (adenine(1518)-N(6)/adenine(1519)-N(6))-dimethyltransferase</fullName>
    </alternativeName>
    <alternativeName>
        <fullName evidence="7">16S rRNA dimethyladenosine transferase</fullName>
    </alternativeName>
    <alternativeName>
        <fullName evidence="7">16S rRNA dimethylase</fullName>
    </alternativeName>
    <alternativeName>
        <fullName evidence="7">S-adenosylmethionine-6-N', N'-adenosyl(rRNA) dimethyltransferase</fullName>
    </alternativeName>
</protein>
<dbReference type="Proteomes" id="UP000231456">
    <property type="component" value="Unassembled WGS sequence"/>
</dbReference>
<feature type="binding site" evidence="7 8">
    <location>
        <position position="28"/>
    </location>
    <ligand>
        <name>S-adenosyl-L-methionine</name>
        <dbReference type="ChEBI" id="CHEBI:59789"/>
    </ligand>
</feature>
<dbReference type="PROSITE" id="PS51689">
    <property type="entry name" value="SAM_RNA_A_N6_MT"/>
    <property type="match status" value="1"/>
</dbReference>
<keyword evidence="5 7" id="KW-0949">S-adenosyl-L-methionine</keyword>
<comment type="similarity">
    <text evidence="7">Belongs to the class I-like SAM-binding methyltransferase superfamily. rRNA adenine N(6)-methyltransferase family. RsmA subfamily.</text>
</comment>
<comment type="subcellular location">
    <subcellularLocation>
        <location evidence="7">Cytoplasm</location>
    </subcellularLocation>
</comment>
<comment type="caution">
    <text evidence="10">The sequence shown here is derived from an EMBL/GenBank/DDBJ whole genome shotgun (WGS) entry which is preliminary data.</text>
</comment>
<dbReference type="GO" id="GO:0005829">
    <property type="term" value="C:cytosol"/>
    <property type="evidence" value="ECO:0007669"/>
    <property type="project" value="TreeGrafter"/>
</dbReference>